<evidence type="ECO:0000256" key="1">
    <source>
        <dbReference type="SAM" id="MobiDB-lite"/>
    </source>
</evidence>
<organism evidence="2">
    <name type="scientific">Brassica cretica</name>
    <name type="common">Mustard</name>
    <dbReference type="NCBI Taxonomy" id="69181"/>
    <lineage>
        <taxon>Eukaryota</taxon>
        <taxon>Viridiplantae</taxon>
        <taxon>Streptophyta</taxon>
        <taxon>Embryophyta</taxon>
        <taxon>Tracheophyta</taxon>
        <taxon>Spermatophyta</taxon>
        <taxon>Magnoliopsida</taxon>
        <taxon>eudicotyledons</taxon>
        <taxon>Gunneridae</taxon>
        <taxon>Pentapetalae</taxon>
        <taxon>rosids</taxon>
        <taxon>malvids</taxon>
        <taxon>Brassicales</taxon>
        <taxon>Brassicaceae</taxon>
        <taxon>Brassiceae</taxon>
        <taxon>Brassica</taxon>
    </lineage>
</organism>
<dbReference type="AlphaFoldDB" id="A0A8S9GHE7"/>
<sequence length="320" mass="35762">MKFSWEVKDEYGVYRDDRRYARDLDGNTIRLHNTDMRRVLERASRDEPSYICLPEHANLFTQTKLVPEIYTKDEINDMLYGVCGEHEKNKEAFQMKLDGVYYPLNDSISWLTTCMEEMKQDIARIQHATNIARPPSIDRRRPPSIDMHHHKSIDNHMSASIDDSPPRPHTKKSQKDFHTREKIDQLVEEIYRALETTEERLDGRCDDIYFPMDLSIIDKKLKSNGDNKVEVEKFGFNGGGVGVGGVTTGGVGVGGVTTGGVGGFTAGGFGGLAAGGLGGLTGCLGGLWGLGDGLGGLHSQANETARKPRRRRIRKERYCV</sequence>
<feature type="region of interest" description="Disordered" evidence="1">
    <location>
        <begin position="128"/>
        <end position="179"/>
    </location>
</feature>
<dbReference type="EMBL" id="QGKY02001925">
    <property type="protein sequence ID" value="KAF2544750.1"/>
    <property type="molecule type" value="Genomic_DNA"/>
</dbReference>
<reference evidence="2" key="1">
    <citation type="submission" date="2019-12" db="EMBL/GenBank/DDBJ databases">
        <title>Genome sequencing and annotation of Brassica cretica.</title>
        <authorList>
            <person name="Studholme D.J."/>
            <person name="Sarris P.F."/>
        </authorList>
    </citation>
    <scope>NUCLEOTIDE SEQUENCE</scope>
    <source>
        <strain evidence="2">PFS-102/07</strain>
        <tissue evidence="2">Leaf</tissue>
    </source>
</reference>
<feature type="compositionally biased region" description="Basic and acidic residues" evidence="1">
    <location>
        <begin position="136"/>
        <end position="147"/>
    </location>
</feature>
<name>A0A8S9GHE7_BRACR</name>
<evidence type="ECO:0000313" key="2">
    <source>
        <dbReference type="EMBL" id="KAF2544750.1"/>
    </source>
</evidence>
<protein>
    <submittedName>
        <fullName evidence="2">Uncharacterized protein</fullName>
    </submittedName>
</protein>
<proteinExistence type="predicted"/>
<accession>A0A8S9GHE7</accession>
<gene>
    <name evidence="2" type="ORF">F2Q70_00022636</name>
</gene>
<comment type="caution">
    <text evidence="2">The sequence shown here is derived from an EMBL/GenBank/DDBJ whole genome shotgun (WGS) entry which is preliminary data.</text>
</comment>